<feature type="transmembrane region" description="Helical" evidence="1">
    <location>
        <begin position="6"/>
        <end position="29"/>
    </location>
</feature>
<reference evidence="2 3" key="1">
    <citation type="submission" date="2018-04" db="EMBL/GenBank/DDBJ databases">
        <title>Complete genome sequences of Streptomyces lydicus strain WYEC and characterization of antagonistic properties of biological control agents.</title>
        <authorList>
            <person name="Mariita R.M."/>
            <person name="Sello J.K."/>
        </authorList>
    </citation>
    <scope>NUCLEOTIDE SEQUENCE [LARGE SCALE GENOMIC DNA]</scope>
    <source>
        <strain evidence="2 3">WYEC 108</strain>
    </source>
</reference>
<evidence type="ECO:0000313" key="2">
    <source>
        <dbReference type="EMBL" id="AZS72787.1"/>
    </source>
</evidence>
<keyword evidence="1" id="KW-0472">Membrane</keyword>
<proteinExistence type="predicted"/>
<organism evidence="2 3">
    <name type="scientific">Streptomyces lydicus</name>
    <dbReference type="NCBI Taxonomy" id="47763"/>
    <lineage>
        <taxon>Bacteria</taxon>
        <taxon>Bacillati</taxon>
        <taxon>Actinomycetota</taxon>
        <taxon>Actinomycetes</taxon>
        <taxon>Kitasatosporales</taxon>
        <taxon>Streptomycetaceae</taxon>
        <taxon>Streptomyces</taxon>
    </lineage>
</organism>
<keyword evidence="1" id="KW-0812">Transmembrane</keyword>
<accession>A0A3Q9K5R0</accession>
<name>A0A3Q9K5R0_9ACTN</name>
<dbReference type="AlphaFoldDB" id="A0A3Q9K5R0"/>
<gene>
    <name evidence="2" type="ORF">DDE74_19080</name>
</gene>
<dbReference type="Proteomes" id="UP000275579">
    <property type="component" value="Chromosome"/>
</dbReference>
<dbReference type="EMBL" id="CP029042">
    <property type="protein sequence ID" value="AZS72787.1"/>
    <property type="molecule type" value="Genomic_DNA"/>
</dbReference>
<protein>
    <submittedName>
        <fullName evidence="2">Uncharacterized protein</fullName>
    </submittedName>
</protein>
<sequence length="173" mass="19042">MHLMSEGVIGIVGTLVGGMLGVVGTLASARLTGRDQRRNQHEQWRRQVRRDAYSAFVIRAGHALRLANVAHEAARTDDSNAAELLDELSRAVDQVEEAATLVELEGPEAIGNAAVNIQFRIDAWYRALDRACNGSREQQTEAWSRAADASQEAEDQAEQFISLCRRLLDEQGS</sequence>
<evidence type="ECO:0000313" key="3">
    <source>
        <dbReference type="Proteomes" id="UP000275579"/>
    </source>
</evidence>
<evidence type="ECO:0000256" key="1">
    <source>
        <dbReference type="SAM" id="Phobius"/>
    </source>
</evidence>
<keyword evidence="1" id="KW-1133">Transmembrane helix</keyword>